<evidence type="ECO:0000256" key="2">
    <source>
        <dbReference type="ARBA" id="ARBA00023125"/>
    </source>
</evidence>
<dbReference type="SMART" id="SM00418">
    <property type="entry name" value="HTH_ARSR"/>
    <property type="match status" value="1"/>
</dbReference>
<dbReference type="Gene3D" id="1.10.10.10">
    <property type="entry name" value="Winged helix-like DNA-binding domain superfamily/Winged helix DNA-binding domain"/>
    <property type="match status" value="1"/>
</dbReference>
<dbReference type="Proteomes" id="UP000192790">
    <property type="component" value="Unassembled WGS sequence"/>
</dbReference>
<dbReference type="Pfam" id="PF01022">
    <property type="entry name" value="HTH_5"/>
    <property type="match status" value="1"/>
</dbReference>
<dbReference type="EMBL" id="FWXW01000002">
    <property type="protein sequence ID" value="SMC50395.1"/>
    <property type="molecule type" value="Genomic_DNA"/>
</dbReference>
<accession>A0A1W1ZPC6</accession>
<keyword evidence="3" id="KW-0804">Transcription</keyword>
<dbReference type="PANTHER" id="PTHR43132:SF6">
    <property type="entry name" value="HTH-TYPE TRANSCRIPTIONAL REPRESSOR CZRA"/>
    <property type="match status" value="1"/>
</dbReference>
<organism evidence="6 7">
    <name type="scientific">Papillibacter cinnamivorans DSM 12816</name>
    <dbReference type="NCBI Taxonomy" id="1122930"/>
    <lineage>
        <taxon>Bacteria</taxon>
        <taxon>Bacillati</taxon>
        <taxon>Bacillota</taxon>
        <taxon>Clostridia</taxon>
        <taxon>Eubacteriales</taxon>
        <taxon>Oscillospiraceae</taxon>
        <taxon>Papillibacter</taxon>
    </lineage>
</organism>
<dbReference type="PROSITE" id="PS00846">
    <property type="entry name" value="HTH_ARSR_1"/>
    <property type="match status" value="1"/>
</dbReference>
<evidence type="ECO:0000256" key="1">
    <source>
        <dbReference type="ARBA" id="ARBA00023015"/>
    </source>
</evidence>
<dbReference type="InterPro" id="IPR011991">
    <property type="entry name" value="ArsR-like_HTH"/>
</dbReference>
<keyword evidence="7" id="KW-1185">Reference proteome</keyword>
<protein>
    <submittedName>
        <fullName evidence="6">ArsR family transcriptional regulator</fullName>
    </submittedName>
</protein>
<dbReference type="RefSeq" id="WP_084233887.1">
    <property type="nucleotide sequence ID" value="NZ_FWXW01000002.1"/>
</dbReference>
<dbReference type="InterPro" id="IPR001845">
    <property type="entry name" value="HTH_ArsR_DNA-bd_dom"/>
</dbReference>
<dbReference type="CDD" id="cd00090">
    <property type="entry name" value="HTH_ARSR"/>
    <property type="match status" value="1"/>
</dbReference>
<gene>
    <name evidence="6" type="ORF">SAMN02745168_1275</name>
</gene>
<sequence>MNKETHFSDCCETTVIHEEALSEVRKKMPPEDPLIEVAELFKVFGDSTRARIICALNLSELCVCDLSVLLGMSQSAVSHQLRILKQARMVKFRRSGKVVYYSLDDEHIGQIFAVAFQHVQEGSA</sequence>
<dbReference type="InterPro" id="IPR018334">
    <property type="entry name" value="ArsR_HTH"/>
</dbReference>
<dbReference type="PROSITE" id="PS50987">
    <property type="entry name" value="HTH_ARSR_2"/>
    <property type="match status" value="1"/>
</dbReference>
<reference evidence="6 7" key="1">
    <citation type="submission" date="2017-04" db="EMBL/GenBank/DDBJ databases">
        <authorList>
            <person name="Afonso C.L."/>
            <person name="Miller P.J."/>
            <person name="Scott M.A."/>
            <person name="Spackman E."/>
            <person name="Goraichik I."/>
            <person name="Dimitrov K.M."/>
            <person name="Suarez D.L."/>
            <person name="Swayne D.E."/>
        </authorList>
    </citation>
    <scope>NUCLEOTIDE SEQUENCE [LARGE SCALE GENOMIC DNA]</scope>
    <source>
        <strain evidence="6 7">DSM 12816</strain>
    </source>
</reference>
<evidence type="ECO:0000256" key="4">
    <source>
        <dbReference type="ARBA" id="ARBA00043263"/>
    </source>
</evidence>
<keyword evidence="4" id="KW-0105">Cadmium resistance</keyword>
<name>A0A1W1ZPC6_9FIRM</name>
<dbReference type="STRING" id="1122930.SAMN02745168_1275"/>
<dbReference type="InterPro" id="IPR036388">
    <property type="entry name" value="WH-like_DNA-bd_sf"/>
</dbReference>
<dbReference type="NCBIfam" id="NF033788">
    <property type="entry name" value="HTH_metalloreg"/>
    <property type="match status" value="1"/>
</dbReference>
<proteinExistence type="predicted"/>
<dbReference type="InterPro" id="IPR051011">
    <property type="entry name" value="Metal_resp_trans_reg"/>
</dbReference>
<dbReference type="PANTHER" id="PTHR43132">
    <property type="entry name" value="ARSENICAL RESISTANCE OPERON REPRESSOR ARSR-RELATED"/>
    <property type="match status" value="1"/>
</dbReference>
<dbReference type="AlphaFoldDB" id="A0A1W1ZPC6"/>
<feature type="domain" description="HTH arsR-type" evidence="5">
    <location>
        <begin position="29"/>
        <end position="123"/>
    </location>
</feature>
<keyword evidence="2" id="KW-0238">DNA-binding</keyword>
<dbReference type="GO" id="GO:0046686">
    <property type="term" value="P:response to cadmium ion"/>
    <property type="evidence" value="ECO:0007669"/>
    <property type="project" value="UniProtKB-KW"/>
</dbReference>
<evidence type="ECO:0000313" key="7">
    <source>
        <dbReference type="Proteomes" id="UP000192790"/>
    </source>
</evidence>
<dbReference type="InterPro" id="IPR036390">
    <property type="entry name" value="WH_DNA-bd_sf"/>
</dbReference>
<dbReference type="GO" id="GO:0003700">
    <property type="term" value="F:DNA-binding transcription factor activity"/>
    <property type="evidence" value="ECO:0007669"/>
    <property type="project" value="InterPro"/>
</dbReference>
<dbReference type="SUPFAM" id="SSF46785">
    <property type="entry name" value="Winged helix' DNA-binding domain"/>
    <property type="match status" value="1"/>
</dbReference>
<dbReference type="PRINTS" id="PR00778">
    <property type="entry name" value="HTHARSR"/>
</dbReference>
<keyword evidence="1" id="KW-0805">Transcription regulation</keyword>
<evidence type="ECO:0000256" key="3">
    <source>
        <dbReference type="ARBA" id="ARBA00023163"/>
    </source>
</evidence>
<evidence type="ECO:0000313" key="6">
    <source>
        <dbReference type="EMBL" id="SMC50395.1"/>
    </source>
</evidence>
<dbReference type="GO" id="GO:0003677">
    <property type="term" value="F:DNA binding"/>
    <property type="evidence" value="ECO:0007669"/>
    <property type="project" value="UniProtKB-KW"/>
</dbReference>
<evidence type="ECO:0000259" key="5">
    <source>
        <dbReference type="PROSITE" id="PS50987"/>
    </source>
</evidence>